<dbReference type="PANTHER" id="PTHR42873:SF1">
    <property type="entry name" value="S-ADENOSYLMETHIONINE-DEPENDENT METHYLTRANSFERASE DOMAIN-CONTAINING PROTEIN"/>
    <property type="match status" value="1"/>
</dbReference>
<gene>
    <name evidence="2" type="ORF">OsI_06047</name>
</gene>
<dbReference type="Proteomes" id="UP000007015">
    <property type="component" value="Chromosome 2"/>
</dbReference>
<evidence type="ECO:0000256" key="1">
    <source>
        <dbReference type="SAM" id="MobiDB-lite"/>
    </source>
</evidence>
<feature type="compositionally biased region" description="Polar residues" evidence="1">
    <location>
        <begin position="161"/>
        <end position="175"/>
    </location>
</feature>
<sequence>MLRACGGASPAAAAAAAVPALVRARLAKQASSAAHAAATATASASSSLSALGEVAAGRKADFQKHICFVETNCMRSEVLCRDVPNHCSIELIGRLSGLIVDIFADVAVVASSAAWVEKYRHEIQFLVNKVSDVNHIKWRSSTDILKEEGLDVSEQKDPESSSHCGTVEVNQLSNC</sequence>
<evidence type="ECO:0000313" key="2">
    <source>
        <dbReference type="EMBL" id="EEC72590.1"/>
    </source>
</evidence>
<name>B8AIJ8_ORYSI</name>
<evidence type="ECO:0000313" key="3">
    <source>
        <dbReference type="Proteomes" id="UP000007015"/>
    </source>
</evidence>
<dbReference type="AlphaFoldDB" id="B8AIJ8"/>
<feature type="region of interest" description="Disordered" evidence="1">
    <location>
        <begin position="151"/>
        <end position="175"/>
    </location>
</feature>
<dbReference type="HOGENOM" id="CLU_1535007_0_0_1"/>
<dbReference type="Gramene" id="BGIOSGA007642-TA">
    <property type="protein sequence ID" value="BGIOSGA007642-PA"/>
    <property type="gene ID" value="BGIOSGA007642"/>
</dbReference>
<proteinExistence type="predicted"/>
<protein>
    <submittedName>
        <fullName evidence="2">Uncharacterized protein</fullName>
    </submittedName>
</protein>
<reference evidence="2 3" key="1">
    <citation type="journal article" date="2005" name="PLoS Biol.">
        <title>The genomes of Oryza sativa: a history of duplications.</title>
        <authorList>
            <person name="Yu J."/>
            <person name="Wang J."/>
            <person name="Lin W."/>
            <person name="Li S."/>
            <person name="Li H."/>
            <person name="Zhou J."/>
            <person name="Ni P."/>
            <person name="Dong W."/>
            <person name="Hu S."/>
            <person name="Zeng C."/>
            <person name="Zhang J."/>
            <person name="Zhang Y."/>
            <person name="Li R."/>
            <person name="Xu Z."/>
            <person name="Li S."/>
            <person name="Li X."/>
            <person name="Zheng H."/>
            <person name="Cong L."/>
            <person name="Lin L."/>
            <person name="Yin J."/>
            <person name="Geng J."/>
            <person name="Li G."/>
            <person name="Shi J."/>
            <person name="Liu J."/>
            <person name="Lv H."/>
            <person name="Li J."/>
            <person name="Wang J."/>
            <person name="Deng Y."/>
            <person name="Ran L."/>
            <person name="Shi X."/>
            <person name="Wang X."/>
            <person name="Wu Q."/>
            <person name="Li C."/>
            <person name="Ren X."/>
            <person name="Wang J."/>
            <person name="Wang X."/>
            <person name="Li D."/>
            <person name="Liu D."/>
            <person name="Zhang X."/>
            <person name="Ji Z."/>
            <person name="Zhao W."/>
            <person name="Sun Y."/>
            <person name="Zhang Z."/>
            <person name="Bao J."/>
            <person name="Han Y."/>
            <person name="Dong L."/>
            <person name="Ji J."/>
            <person name="Chen P."/>
            <person name="Wu S."/>
            <person name="Liu J."/>
            <person name="Xiao Y."/>
            <person name="Bu D."/>
            <person name="Tan J."/>
            <person name="Yang L."/>
            <person name="Ye C."/>
            <person name="Zhang J."/>
            <person name="Xu J."/>
            <person name="Zhou Y."/>
            <person name="Yu Y."/>
            <person name="Zhang B."/>
            <person name="Zhuang S."/>
            <person name="Wei H."/>
            <person name="Liu B."/>
            <person name="Lei M."/>
            <person name="Yu H."/>
            <person name="Li Y."/>
            <person name="Xu H."/>
            <person name="Wei S."/>
            <person name="He X."/>
            <person name="Fang L."/>
            <person name="Zhang Z."/>
            <person name="Zhang Y."/>
            <person name="Huang X."/>
            <person name="Su Z."/>
            <person name="Tong W."/>
            <person name="Li J."/>
            <person name="Tong Z."/>
            <person name="Li S."/>
            <person name="Ye J."/>
            <person name="Wang L."/>
            <person name="Fang L."/>
            <person name="Lei T."/>
            <person name="Chen C."/>
            <person name="Chen H."/>
            <person name="Xu Z."/>
            <person name="Li H."/>
            <person name="Huang H."/>
            <person name="Zhang F."/>
            <person name="Xu H."/>
            <person name="Li N."/>
            <person name="Zhao C."/>
            <person name="Li S."/>
            <person name="Dong L."/>
            <person name="Huang Y."/>
            <person name="Li L."/>
            <person name="Xi Y."/>
            <person name="Qi Q."/>
            <person name="Li W."/>
            <person name="Zhang B."/>
            <person name="Hu W."/>
            <person name="Zhang Y."/>
            <person name="Tian X."/>
            <person name="Jiao Y."/>
            <person name="Liang X."/>
            <person name="Jin J."/>
            <person name="Gao L."/>
            <person name="Zheng W."/>
            <person name="Hao B."/>
            <person name="Liu S."/>
            <person name="Wang W."/>
            <person name="Yuan L."/>
            <person name="Cao M."/>
            <person name="McDermott J."/>
            <person name="Samudrala R."/>
            <person name="Wang J."/>
            <person name="Wong G.K."/>
            <person name="Yang H."/>
        </authorList>
    </citation>
    <scope>NUCLEOTIDE SEQUENCE [LARGE SCALE GENOMIC DNA]</scope>
    <source>
        <strain evidence="3">cv. 93-11</strain>
    </source>
</reference>
<dbReference type="Gene3D" id="3.30.750.80">
    <property type="entry name" value="RNA methyltransferase domain (HRMD) like"/>
    <property type="match status" value="1"/>
</dbReference>
<dbReference type="EMBL" id="CM000127">
    <property type="protein sequence ID" value="EEC72590.1"/>
    <property type="molecule type" value="Genomic_DNA"/>
</dbReference>
<organism evidence="2 3">
    <name type="scientific">Oryza sativa subsp. indica</name>
    <name type="common">Rice</name>
    <dbReference type="NCBI Taxonomy" id="39946"/>
    <lineage>
        <taxon>Eukaryota</taxon>
        <taxon>Viridiplantae</taxon>
        <taxon>Streptophyta</taxon>
        <taxon>Embryophyta</taxon>
        <taxon>Tracheophyta</taxon>
        <taxon>Spermatophyta</taxon>
        <taxon>Magnoliopsida</taxon>
        <taxon>Liliopsida</taxon>
        <taxon>Poales</taxon>
        <taxon>Poaceae</taxon>
        <taxon>BOP clade</taxon>
        <taxon>Oryzoideae</taxon>
        <taxon>Oryzeae</taxon>
        <taxon>Oryzinae</taxon>
        <taxon>Oryza</taxon>
        <taxon>Oryza sativa</taxon>
    </lineage>
</organism>
<feature type="compositionally biased region" description="Basic and acidic residues" evidence="1">
    <location>
        <begin position="151"/>
        <end position="160"/>
    </location>
</feature>
<keyword evidence="3" id="KW-1185">Reference proteome</keyword>
<dbReference type="STRING" id="39946.B8AIJ8"/>
<dbReference type="PANTHER" id="PTHR42873">
    <property type="entry name" value="RIBOSOMAL RNA LARGE SUBUNIT METHYLTRANSFERASE"/>
    <property type="match status" value="1"/>
</dbReference>
<accession>B8AIJ8</accession>